<dbReference type="Gene3D" id="3.30.70.100">
    <property type="match status" value="1"/>
</dbReference>
<dbReference type="EMBL" id="JANFYT010000011">
    <property type="protein sequence ID" value="MCQ4814109.1"/>
    <property type="molecule type" value="Genomic_DNA"/>
</dbReference>
<feature type="domain" description="Mechanosensitive ion channel MscS" evidence="10">
    <location>
        <begin position="553"/>
        <end position="617"/>
    </location>
</feature>
<dbReference type="AlphaFoldDB" id="A0AAW5K7X2"/>
<evidence type="ECO:0000313" key="13">
    <source>
        <dbReference type="Proteomes" id="UP001205919"/>
    </source>
</evidence>
<keyword evidence="13" id="KW-1185">Reference proteome</keyword>
<keyword evidence="3" id="KW-1003">Cell membrane</keyword>
<dbReference type="Proteomes" id="UP001205919">
    <property type="component" value="Unassembled WGS sequence"/>
</dbReference>
<evidence type="ECO:0000256" key="5">
    <source>
        <dbReference type="ARBA" id="ARBA00022989"/>
    </source>
</evidence>
<evidence type="ECO:0000256" key="4">
    <source>
        <dbReference type="ARBA" id="ARBA00022692"/>
    </source>
</evidence>
<dbReference type="GO" id="GO:0055085">
    <property type="term" value="P:transmembrane transport"/>
    <property type="evidence" value="ECO:0007669"/>
    <property type="project" value="InterPro"/>
</dbReference>
<dbReference type="SUPFAM" id="SSF82861">
    <property type="entry name" value="Mechanosensitive channel protein MscS (YggB), transmembrane region"/>
    <property type="match status" value="1"/>
</dbReference>
<dbReference type="InterPro" id="IPR006686">
    <property type="entry name" value="MscS_channel_CS"/>
</dbReference>
<comment type="similarity">
    <text evidence="2">Belongs to the MscS (TC 1.A.23) family.</text>
</comment>
<feature type="signal peptide" evidence="9">
    <location>
        <begin position="1"/>
        <end position="26"/>
    </location>
</feature>
<dbReference type="PANTHER" id="PTHR30347:SF1">
    <property type="entry name" value="MECHANOSENSITIVE CHANNEL MSCK"/>
    <property type="match status" value="1"/>
</dbReference>
<keyword evidence="4 8" id="KW-0812">Transmembrane</keyword>
<evidence type="ECO:0000256" key="9">
    <source>
        <dbReference type="SAM" id="SignalP"/>
    </source>
</evidence>
<dbReference type="Pfam" id="PF21082">
    <property type="entry name" value="MS_channel_3rd"/>
    <property type="match status" value="1"/>
</dbReference>
<comment type="caution">
    <text evidence="12">The sequence shown here is derived from an EMBL/GenBank/DDBJ whole genome shotgun (WGS) entry which is preliminary data.</text>
</comment>
<dbReference type="Pfam" id="PF00924">
    <property type="entry name" value="MS_channel_2nd"/>
    <property type="match status" value="1"/>
</dbReference>
<evidence type="ECO:0000259" key="10">
    <source>
        <dbReference type="Pfam" id="PF00924"/>
    </source>
</evidence>
<evidence type="ECO:0000256" key="2">
    <source>
        <dbReference type="ARBA" id="ARBA00008017"/>
    </source>
</evidence>
<feature type="transmembrane region" description="Helical" evidence="8">
    <location>
        <begin position="467"/>
        <end position="486"/>
    </location>
</feature>
<evidence type="ECO:0000256" key="8">
    <source>
        <dbReference type="SAM" id="Phobius"/>
    </source>
</evidence>
<evidence type="ECO:0000256" key="7">
    <source>
        <dbReference type="SAM" id="Coils"/>
    </source>
</evidence>
<feature type="chain" id="PRO_5043397681" evidence="9">
    <location>
        <begin position="27"/>
        <end position="732"/>
    </location>
</feature>
<keyword evidence="6 8" id="KW-0472">Membrane</keyword>
<evidence type="ECO:0000313" key="12">
    <source>
        <dbReference type="EMBL" id="MCQ4814109.1"/>
    </source>
</evidence>
<reference evidence="12 13" key="1">
    <citation type="submission" date="2022-06" db="EMBL/GenBank/DDBJ databases">
        <title>Isolation of gut microbiota from human fecal samples.</title>
        <authorList>
            <person name="Pamer E.G."/>
            <person name="Barat B."/>
            <person name="Waligurski E."/>
            <person name="Medina S."/>
            <person name="Paddock L."/>
            <person name="Mostad J."/>
        </authorList>
    </citation>
    <scope>NUCLEOTIDE SEQUENCE [LARGE SCALE GENOMIC DNA]</scope>
    <source>
        <strain evidence="12 13">DFI.9.90</strain>
    </source>
</reference>
<keyword evidence="5 8" id="KW-1133">Transmembrane helix</keyword>
<dbReference type="PANTHER" id="PTHR30347">
    <property type="entry name" value="POTASSIUM CHANNEL RELATED"/>
    <property type="match status" value="1"/>
</dbReference>
<dbReference type="RefSeq" id="WP_256181768.1">
    <property type="nucleotide sequence ID" value="NZ_JANFYF010000010.1"/>
</dbReference>
<dbReference type="Gene3D" id="1.10.287.1260">
    <property type="match status" value="1"/>
</dbReference>
<dbReference type="GO" id="GO:0005886">
    <property type="term" value="C:plasma membrane"/>
    <property type="evidence" value="ECO:0007669"/>
    <property type="project" value="UniProtKB-SubCell"/>
</dbReference>
<organism evidence="12 13">
    <name type="scientific">Cloacibacillus evryensis</name>
    <dbReference type="NCBI Taxonomy" id="508460"/>
    <lineage>
        <taxon>Bacteria</taxon>
        <taxon>Thermotogati</taxon>
        <taxon>Synergistota</taxon>
        <taxon>Synergistia</taxon>
        <taxon>Synergistales</taxon>
        <taxon>Synergistaceae</taxon>
        <taxon>Cloacibacillus</taxon>
    </lineage>
</organism>
<accession>A0AAW5K7X2</accession>
<gene>
    <name evidence="12" type="ORF">NE630_06650</name>
</gene>
<dbReference type="InterPro" id="IPR052702">
    <property type="entry name" value="MscS-like_channel"/>
</dbReference>
<dbReference type="SUPFAM" id="SSF82689">
    <property type="entry name" value="Mechanosensitive channel protein MscS (YggB), C-terminal domain"/>
    <property type="match status" value="1"/>
</dbReference>
<dbReference type="Gene3D" id="2.30.30.60">
    <property type="match status" value="1"/>
</dbReference>
<evidence type="ECO:0000256" key="1">
    <source>
        <dbReference type="ARBA" id="ARBA00004651"/>
    </source>
</evidence>
<dbReference type="PROSITE" id="PS01246">
    <property type="entry name" value="UPF0003"/>
    <property type="match status" value="1"/>
</dbReference>
<keyword evidence="9" id="KW-0732">Signal</keyword>
<dbReference type="SUPFAM" id="SSF50182">
    <property type="entry name" value="Sm-like ribonucleoproteins"/>
    <property type="match status" value="1"/>
</dbReference>
<sequence length="732" mass="84071">MDFHKKGLYLLLIALLFSLSGGMAQAAALADLREELVRYQTEPAARAAQIAKDLRKVRDIEGGLARQYDIPVSEVLNYEYELEGIINTYYSIYFLQKRTDADSTFILDDNRIKELAAAKPPYPFVFYLDVIEDIDNCRQSFLDFQESIARYRDALQNLSGRKNDIERDYRLCREKSSLSTENRLKYNFELLIIKAKLEHCYADYTFYETNLKIAMQESSELKEKLDTLEPIIRNVRANIDFSADDFAFLDATVNAKVRLLENTVVMLNDKFNSLGAARRSTEYQTDFTKYWIPTEQNLVEDETLLVLDLVELWSATRLTWRSMDDLLSGKFTLKQRRELQARTKAIFEQCRVDLKVVNDDLQSLRRVNQEVSRRFGDDSWLKTKDEIAMRDEFRMNIDARKNRYLSYIVMLGEMSGQFEILIAETDRLIGEANADDRIESIWRDNIGGLLDTEVWSIDDYPITAKKLSLAMVIFLFGLMVTHYAVVLTRRHFEKRAEHVSRHSSLLIQNFVFYLGLIVSFLITLWMLHIPLTAFAFMGGAAAIAIGLGTQKIMGDTLSGILLLFQKKLRIGDEVIIGNTHGIVSEITLQNTVLVCQQSRHLIIPNSKVLDSPVLNLTLNNSLSRTEINISIAYDSDVSLAMGLIRTVLSENPNVLKTPPFRIILSEFEDSAIKFTAFFFVDLSKVFESNVQSAVRMSILDVFREHNIEIPFPQTEVKIKDDDRSDARNKDGK</sequence>
<evidence type="ECO:0000259" key="11">
    <source>
        <dbReference type="Pfam" id="PF21082"/>
    </source>
</evidence>
<keyword evidence="7" id="KW-0175">Coiled coil</keyword>
<evidence type="ECO:0000256" key="6">
    <source>
        <dbReference type="ARBA" id="ARBA00023136"/>
    </source>
</evidence>
<evidence type="ECO:0000256" key="3">
    <source>
        <dbReference type="ARBA" id="ARBA00022475"/>
    </source>
</evidence>
<protein>
    <submittedName>
        <fullName evidence="12">Mechanosensitive ion channel</fullName>
    </submittedName>
</protein>
<dbReference type="InterPro" id="IPR011066">
    <property type="entry name" value="MscS_channel_C_sf"/>
</dbReference>
<dbReference type="InterPro" id="IPR006685">
    <property type="entry name" value="MscS_channel_2nd"/>
</dbReference>
<dbReference type="InterPro" id="IPR023408">
    <property type="entry name" value="MscS_beta-dom_sf"/>
</dbReference>
<dbReference type="InterPro" id="IPR011014">
    <property type="entry name" value="MscS_channel_TM-2"/>
</dbReference>
<dbReference type="InterPro" id="IPR010920">
    <property type="entry name" value="LSM_dom_sf"/>
</dbReference>
<feature type="coiled-coil region" evidence="7">
    <location>
        <begin position="148"/>
        <end position="175"/>
    </location>
</feature>
<name>A0AAW5K7X2_9BACT</name>
<dbReference type="InterPro" id="IPR049278">
    <property type="entry name" value="MS_channel_C"/>
</dbReference>
<feature type="domain" description="Mechanosensitive ion channel MscS C-terminal" evidence="11">
    <location>
        <begin position="626"/>
        <end position="709"/>
    </location>
</feature>
<proteinExistence type="inferred from homology"/>
<feature type="transmembrane region" description="Helical" evidence="8">
    <location>
        <begin position="506"/>
        <end position="525"/>
    </location>
</feature>
<comment type="subcellular location">
    <subcellularLocation>
        <location evidence="1">Cell membrane</location>
        <topology evidence="1">Multi-pass membrane protein</topology>
    </subcellularLocation>
</comment>
<feature type="transmembrane region" description="Helical" evidence="8">
    <location>
        <begin position="531"/>
        <end position="549"/>
    </location>
</feature>